<feature type="compositionally biased region" description="Acidic residues" evidence="1">
    <location>
        <begin position="171"/>
        <end position="223"/>
    </location>
</feature>
<dbReference type="PANTHER" id="PTHR12292">
    <property type="entry name" value="RWD DOMAIN-CONTAINING PROTEIN"/>
    <property type="match status" value="1"/>
</dbReference>
<accession>A0A7R9U7I9</accession>
<dbReference type="EMBL" id="HBEA01006895">
    <property type="protein sequence ID" value="CAD8255812.1"/>
    <property type="molecule type" value="Transcribed_RNA"/>
</dbReference>
<reference evidence="2" key="1">
    <citation type="submission" date="2021-01" db="EMBL/GenBank/DDBJ databases">
        <authorList>
            <person name="Corre E."/>
            <person name="Pelletier E."/>
            <person name="Niang G."/>
            <person name="Scheremetjew M."/>
            <person name="Finn R."/>
            <person name="Kale V."/>
            <person name="Holt S."/>
            <person name="Cochrane G."/>
            <person name="Meng A."/>
            <person name="Brown T."/>
            <person name="Cohen L."/>
        </authorList>
    </citation>
    <scope>NUCLEOTIDE SEQUENCE</scope>
    <source>
        <strain evidence="2">CCMP2078</strain>
    </source>
</reference>
<feature type="compositionally biased region" description="Acidic residues" evidence="1">
    <location>
        <begin position="140"/>
        <end position="157"/>
    </location>
</feature>
<feature type="compositionally biased region" description="Basic and acidic residues" evidence="1">
    <location>
        <begin position="43"/>
        <end position="63"/>
    </location>
</feature>
<evidence type="ECO:0000256" key="1">
    <source>
        <dbReference type="SAM" id="MobiDB-lite"/>
    </source>
</evidence>
<name>A0A7R9U7I9_9STRA</name>
<organism evidence="2">
    <name type="scientific">Pinguiococcus pyrenoidosus</name>
    <dbReference type="NCBI Taxonomy" id="172671"/>
    <lineage>
        <taxon>Eukaryota</taxon>
        <taxon>Sar</taxon>
        <taxon>Stramenopiles</taxon>
        <taxon>Ochrophyta</taxon>
        <taxon>Pinguiophyceae</taxon>
        <taxon>Pinguiochrysidales</taxon>
        <taxon>Pinguiochrysidaceae</taxon>
        <taxon>Pinguiococcus</taxon>
    </lineage>
</organism>
<gene>
    <name evidence="2" type="ORF">PPYR1160_LOCUS5304</name>
</gene>
<protein>
    <submittedName>
        <fullName evidence="2">Uncharacterized protein</fullName>
    </submittedName>
</protein>
<dbReference type="AlphaFoldDB" id="A0A7R9U7I9"/>
<dbReference type="InterPro" id="IPR016135">
    <property type="entry name" value="UBQ-conjugating_enzyme/RWD"/>
</dbReference>
<proteinExistence type="predicted"/>
<feature type="region of interest" description="Disordered" evidence="1">
    <location>
        <begin position="136"/>
        <end position="223"/>
    </location>
</feature>
<evidence type="ECO:0000313" key="2">
    <source>
        <dbReference type="EMBL" id="CAD8255812.1"/>
    </source>
</evidence>
<dbReference type="Gene3D" id="3.10.110.10">
    <property type="entry name" value="Ubiquitin Conjugating Enzyme"/>
    <property type="match status" value="1"/>
</dbReference>
<sequence length="223" mass="25339">MEEQVEENLGGPMIYTLAEAAREWLVEHNIPGLTGSAYASMMRREHEKQLEQKKKQEAEDRRQIGLADAAAAMGKDKDEEPNDDEAWRTRRLALGTPVTKESFQAWRVKYDEETGEGDLEVEDPTPSGKQIFLMAQQEGQDMDVLDDDGEEAGEEGTDGVGAGDDARREIEVDEELFGDEDYEDDLDDLDDLDDDEHEEEDEDDQDEDDQDEDEEDEEDGEEE</sequence>
<feature type="region of interest" description="Disordered" evidence="1">
    <location>
        <begin position="43"/>
        <end position="86"/>
    </location>
</feature>
<dbReference type="InterPro" id="IPR040213">
    <property type="entry name" value="GIR2-like"/>
</dbReference>